<keyword evidence="4" id="KW-0418">Kinase</keyword>
<feature type="domain" description="FAST kinase-like protein subdomain 2" evidence="2">
    <location>
        <begin position="430"/>
        <end position="515"/>
    </location>
</feature>
<keyword evidence="4" id="KW-0808">Transferase</keyword>
<dbReference type="GeneID" id="101854993"/>
<evidence type="ECO:0000256" key="1">
    <source>
        <dbReference type="SAM" id="MobiDB-lite"/>
    </source>
</evidence>
<name>A0ABM1A3R0_APLCA</name>
<evidence type="ECO:0000259" key="2">
    <source>
        <dbReference type="Pfam" id="PF08368"/>
    </source>
</evidence>
<accession>A0ABM1A3R0</accession>
<sequence>MRKIPKCWTSLKAVLVSTQSLLQVHQQLPACYYSKLTFASDVGSGKPDRSKRKKKSSNQKSSLSEVDSSQVTDATRSEPKGSQFWMINMHKRLMESVYLPPVKKSYPRYSEDFLQSLSTLDLMSQARNIQHVDKETMKVITALWRRLDSMTMEEMITVADIFYMNQVPNPWYTTALISYITEMFDLLYMTPHQLTRFTMHVACHAHSPPYLQIALEQRLAETLDEFNINQVCVCCHLFFFGRTRIKSATLLDRIGQKLLDEFDTVKNWYLPMIMKTFRLSNYVKVSFYKSLGDLIVKTDYFSQYRTVGQMMHFAFAFASVRVTHPDLFLYLLRQCLRPQFKRRFKDIPKIIWACGTLVTNDREHLNLVHMILKKTRFQKEDMQRYPDNLADLLMGLAFLGIYPPTLLDWLFEPSMVKALTGLKKEREKFLQLQFLDNSLRIECPKYTGNRLSEAYRDVVSAKLSKFRPEIDTQLRKSINPAVSALRDAVGSECVACDFILPHVKSADILLCFDRETREFIPPATVQWDGKNSPGLSNSRDKEKLQHIVIVLLSRPQTSFDGKLLGLVHTKLRQLRCLGFKVITIPAEEALLYTIQDRMSTQQALMSHVQEVIQTV</sequence>
<dbReference type="InterPro" id="IPR013579">
    <property type="entry name" value="FAST_2"/>
</dbReference>
<dbReference type="Proteomes" id="UP000694888">
    <property type="component" value="Unplaced"/>
</dbReference>
<organism evidence="3 4">
    <name type="scientific">Aplysia californica</name>
    <name type="common">California sea hare</name>
    <dbReference type="NCBI Taxonomy" id="6500"/>
    <lineage>
        <taxon>Eukaryota</taxon>
        <taxon>Metazoa</taxon>
        <taxon>Spiralia</taxon>
        <taxon>Lophotrochozoa</taxon>
        <taxon>Mollusca</taxon>
        <taxon>Gastropoda</taxon>
        <taxon>Heterobranchia</taxon>
        <taxon>Euthyneura</taxon>
        <taxon>Tectipleura</taxon>
        <taxon>Aplysiida</taxon>
        <taxon>Aplysioidea</taxon>
        <taxon>Aplysiidae</taxon>
        <taxon>Aplysia</taxon>
    </lineage>
</organism>
<evidence type="ECO:0000313" key="3">
    <source>
        <dbReference type="Proteomes" id="UP000694888"/>
    </source>
</evidence>
<feature type="region of interest" description="Disordered" evidence="1">
    <location>
        <begin position="41"/>
        <end position="76"/>
    </location>
</feature>
<keyword evidence="3" id="KW-1185">Reference proteome</keyword>
<feature type="compositionally biased region" description="Polar residues" evidence="1">
    <location>
        <begin position="65"/>
        <end position="74"/>
    </location>
</feature>
<reference evidence="4" key="1">
    <citation type="submission" date="2025-08" db="UniProtKB">
        <authorList>
            <consortium name="RefSeq"/>
        </authorList>
    </citation>
    <scope>IDENTIFICATION</scope>
</reference>
<dbReference type="GO" id="GO:0016301">
    <property type="term" value="F:kinase activity"/>
    <property type="evidence" value="ECO:0007669"/>
    <property type="project" value="UniProtKB-KW"/>
</dbReference>
<dbReference type="RefSeq" id="XP_012940216.1">
    <property type="nucleotide sequence ID" value="XM_013084762.2"/>
</dbReference>
<dbReference type="Pfam" id="PF08368">
    <property type="entry name" value="FAST_2"/>
    <property type="match status" value="1"/>
</dbReference>
<proteinExistence type="predicted"/>
<evidence type="ECO:0000313" key="4">
    <source>
        <dbReference type="RefSeq" id="XP_012940216.1"/>
    </source>
</evidence>
<gene>
    <name evidence="4" type="primary">LOC101854993</name>
</gene>
<protein>
    <submittedName>
        <fullName evidence="4">FAST kinase domain-containing protein 5, mitochondrial</fullName>
    </submittedName>
</protein>